<gene>
    <name evidence="9" type="ORF">ECRASSUSDP1_LOCUS11579</name>
</gene>
<evidence type="ECO:0000256" key="2">
    <source>
        <dbReference type="ARBA" id="ARBA00022602"/>
    </source>
</evidence>
<comment type="catalytic activity">
    <reaction evidence="5 6">
        <text>geranylgeranyl diphosphate + L-cysteinyl-[protein] = S-geranylgeranyl-L-cysteinyl-[protein] + diphosphate</text>
        <dbReference type="Rhea" id="RHEA:21240"/>
        <dbReference type="Rhea" id="RHEA-COMP:10131"/>
        <dbReference type="Rhea" id="RHEA-COMP:11537"/>
        <dbReference type="ChEBI" id="CHEBI:29950"/>
        <dbReference type="ChEBI" id="CHEBI:33019"/>
        <dbReference type="ChEBI" id="CHEBI:57533"/>
        <dbReference type="ChEBI" id="CHEBI:86021"/>
        <dbReference type="EC" id="2.5.1.60"/>
    </reaction>
</comment>
<evidence type="ECO:0000256" key="6">
    <source>
        <dbReference type="RuleBase" id="RU367120"/>
    </source>
</evidence>
<keyword evidence="2 6" id="KW-0637">Prenyltransferase</keyword>
<comment type="function">
    <text evidence="6">Catalyzes the transfer of a geranyl-geranyl moiety from geranyl-geranyl pyrophosphate to cysteines occuring in specific C-terminal amino acid sequences.</text>
</comment>
<sequence>MIHGRKRSQRREMTQEELDKANAKLKKVEKINKGFLEKRKAKEYTEKTLEMTMKMAALSPDFDTIWNYRREIITHLNKEKKPDEQYKFFLTELMGLVKLMKENPKSYTLWGHRQWVILEGLKIEKFMTEEQLKPVGGGILNNEIKLCDKMLTADERNFHCWNYRSWVVNTQLSQYDEIEKAVLMKAKLKSKESAKEGEGETETTEEETKEEAYNAEEMKLRKLNEEFDMTTKMAEKNFSNFSAWHYRSKLMLKIHKDSNSPYKVPLDLIHKELDKIKHALFTEPNDQSPWNYHRWLVSLLIPIYILDQKVDLTKKEVSIHFSDVIFDSSKLITTVDGEEVELVSSTHKPESRKFILKLPDGAGDDPKIVIKPRDDLFAKNSTSKSPYDVLEYPSITCFNELLEVEDDLKLAIAYKQRQDQKLAELKESLEKYEFYAFL</sequence>
<feature type="region of interest" description="Disordered" evidence="8">
    <location>
        <begin position="191"/>
        <end position="215"/>
    </location>
</feature>
<feature type="compositionally biased region" description="Acidic residues" evidence="8">
    <location>
        <begin position="199"/>
        <end position="209"/>
    </location>
</feature>
<dbReference type="Gene3D" id="1.25.40.120">
    <property type="entry name" value="Protein prenylyltransferase"/>
    <property type="match status" value="1"/>
</dbReference>
<protein>
    <recommendedName>
        <fullName evidence="6">Geranylgeranyl transferase type-2 subunit alpha</fullName>
        <ecNumber evidence="6">2.5.1.60</ecNumber>
    </recommendedName>
    <alternativeName>
        <fullName evidence="6">Geranylgeranyl transferase type II subunit alpha</fullName>
    </alternativeName>
</protein>
<proteinExistence type="inferred from homology"/>
<dbReference type="AlphaFoldDB" id="A0AAD1XDD3"/>
<dbReference type="GO" id="GO:0004663">
    <property type="term" value="F:Rab geranylgeranyltransferase activity"/>
    <property type="evidence" value="ECO:0007669"/>
    <property type="project" value="UniProtKB-UniRule"/>
</dbReference>
<dbReference type="GO" id="GO:0005968">
    <property type="term" value="C:Rab-protein geranylgeranyltransferase complex"/>
    <property type="evidence" value="ECO:0007669"/>
    <property type="project" value="TreeGrafter"/>
</dbReference>
<dbReference type="GO" id="GO:0097354">
    <property type="term" value="P:prenylation"/>
    <property type="evidence" value="ECO:0007669"/>
    <property type="project" value="UniProtKB-UniRule"/>
</dbReference>
<evidence type="ECO:0000256" key="1">
    <source>
        <dbReference type="ARBA" id="ARBA00006734"/>
    </source>
</evidence>
<evidence type="ECO:0000256" key="4">
    <source>
        <dbReference type="ARBA" id="ARBA00022737"/>
    </source>
</evidence>
<dbReference type="InterPro" id="IPR002088">
    <property type="entry name" value="Prenyl_trans_a"/>
</dbReference>
<dbReference type="EC" id="2.5.1.60" evidence="6"/>
<evidence type="ECO:0000256" key="3">
    <source>
        <dbReference type="ARBA" id="ARBA00022679"/>
    </source>
</evidence>
<name>A0AAD1XDD3_EUPCR</name>
<keyword evidence="7" id="KW-0175">Coiled coil</keyword>
<accession>A0AAD1XDD3</accession>
<evidence type="ECO:0000256" key="7">
    <source>
        <dbReference type="SAM" id="Coils"/>
    </source>
</evidence>
<feature type="coiled-coil region" evidence="7">
    <location>
        <begin position="11"/>
        <end position="38"/>
    </location>
</feature>
<dbReference type="Proteomes" id="UP001295684">
    <property type="component" value="Unassembled WGS sequence"/>
</dbReference>
<dbReference type="EMBL" id="CAMPGE010011435">
    <property type="protein sequence ID" value="CAI2370270.1"/>
    <property type="molecule type" value="Genomic_DNA"/>
</dbReference>
<evidence type="ECO:0000313" key="10">
    <source>
        <dbReference type="Proteomes" id="UP001295684"/>
    </source>
</evidence>
<keyword evidence="3 6" id="KW-0808">Transferase</keyword>
<organism evidence="9 10">
    <name type="scientific">Euplotes crassus</name>
    <dbReference type="NCBI Taxonomy" id="5936"/>
    <lineage>
        <taxon>Eukaryota</taxon>
        <taxon>Sar</taxon>
        <taxon>Alveolata</taxon>
        <taxon>Ciliophora</taxon>
        <taxon>Intramacronucleata</taxon>
        <taxon>Spirotrichea</taxon>
        <taxon>Hypotrichia</taxon>
        <taxon>Euplotida</taxon>
        <taxon>Euplotidae</taxon>
        <taxon>Moneuplotes</taxon>
    </lineage>
</organism>
<comment type="caution">
    <text evidence="9">The sequence shown here is derived from an EMBL/GenBank/DDBJ whole genome shotgun (WGS) entry which is preliminary data.</text>
</comment>
<evidence type="ECO:0000313" key="9">
    <source>
        <dbReference type="EMBL" id="CAI2370270.1"/>
    </source>
</evidence>
<dbReference type="SUPFAM" id="SSF48439">
    <property type="entry name" value="Protein prenylyltransferase"/>
    <property type="match status" value="1"/>
</dbReference>
<evidence type="ECO:0000256" key="5">
    <source>
        <dbReference type="ARBA" id="ARBA00047658"/>
    </source>
</evidence>
<evidence type="ECO:0000256" key="8">
    <source>
        <dbReference type="SAM" id="MobiDB-lite"/>
    </source>
</evidence>
<keyword evidence="10" id="KW-1185">Reference proteome</keyword>
<keyword evidence="4" id="KW-0677">Repeat</keyword>
<comment type="similarity">
    <text evidence="1 6">Belongs to the protein prenyltransferase subunit alpha family.</text>
</comment>
<dbReference type="Pfam" id="PF01239">
    <property type="entry name" value="PPTA"/>
    <property type="match status" value="4"/>
</dbReference>
<dbReference type="PANTHER" id="PTHR11129">
    <property type="entry name" value="PROTEIN FARNESYLTRANSFERASE ALPHA SUBUNIT/RAB GERANYLGERANYL TRANSFERASE ALPHA SUBUNIT"/>
    <property type="match status" value="1"/>
</dbReference>
<dbReference type="PROSITE" id="PS51147">
    <property type="entry name" value="PFTA"/>
    <property type="match status" value="4"/>
</dbReference>
<reference evidence="9" key="1">
    <citation type="submission" date="2023-07" db="EMBL/GenBank/DDBJ databases">
        <authorList>
            <consortium name="AG Swart"/>
            <person name="Singh M."/>
            <person name="Singh A."/>
            <person name="Seah K."/>
            <person name="Emmerich C."/>
        </authorList>
    </citation>
    <scope>NUCLEOTIDE SEQUENCE</scope>
    <source>
        <strain evidence="9">DP1</strain>
    </source>
</reference>
<dbReference type="PANTHER" id="PTHR11129:SF2">
    <property type="entry name" value="GERANYLGERANYL TRANSFERASE TYPE-2 SUBUNIT ALPHA"/>
    <property type="match status" value="1"/>
</dbReference>